<protein>
    <submittedName>
        <fullName evidence="2">Transcriptional regulator</fullName>
    </submittedName>
</protein>
<reference evidence="2" key="1">
    <citation type="submission" date="2016-11" db="UniProtKB">
        <authorList>
            <consortium name="WormBaseParasite"/>
        </authorList>
    </citation>
    <scope>IDENTIFICATION</scope>
    <source>
        <strain evidence="2">KR3021</strain>
    </source>
</reference>
<accession>A0AC35U1Y1</accession>
<organism evidence="1 2">
    <name type="scientific">Rhabditophanes sp. KR3021</name>
    <dbReference type="NCBI Taxonomy" id="114890"/>
    <lineage>
        <taxon>Eukaryota</taxon>
        <taxon>Metazoa</taxon>
        <taxon>Ecdysozoa</taxon>
        <taxon>Nematoda</taxon>
        <taxon>Chromadorea</taxon>
        <taxon>Rhabditida</taxon>
        <taxon>Tylenchina</taxon>
        <taxon>Panagrolaimomorpha</taxon>
        <taxon>Strongyloidoidea</taxon>
        <taxon>Alloionematidae</taxon>
        <taxon>Rhabditophanes</taxon>
    </lineage>
</organism>
<proteinExistence type="predicted"/>
<evidence type="ECO:0000313" key="1">
    <source>
        <dbReference type="Proteomes" id="UP000095286"/>
    </source>
</evidence>
<sequence length="181" mass="20574">MKNYRLLGDQGFGKRWIRNGVLASFSKKNREYGVKTEIVPVAGVSNHPKCLPWKETVFSALHDLPKKKWEHFLEYVDSGQQKANPDDRDCRIHHNLLCMQLIGKSLNDVKKNNDIGGLEAFSVNTFGELKLSTKIKMNSPSEIAASKETYLSKTMKTRLPNCLPGPYRELIRGVGDLRDKK</sequence>
<dbReference type="Proteomes" id="UP000095286">
    <property type="component" value="Unplaced"/>
</dbReference>
<dbReference type="WBParaSite" id="RSKR_0000658400.1">
    <property type="protein sequence ID" value="RSKR_0000658400.1"/>
    <property type="gene ID" value="RSKR_0000658400"/>
</dbReference>
<name>A0AC35U1Y1_9BILA</name>
<evidence type="ECO:0000313" key="2">
    <source>
        <dbReference type="WBParaSite" id="RSKR_0000658400.1"/>
    </source>
</evidence>